<name>A0ABW7WE53_9NOCA</name>
<evidence type="ECO:0000313" key="2">
    <source>
        <dbReference type="EMBL" id="MFI2321242.1"/>
    </source>
</evidence>
<dbReference type="Pfam" id="PF19952">
    <property type="entry name" value="DUF6414"/>
    <property type="match status" value="1"/>
</dbReference>
<feature type="region of interest" description="Disordered" evidence="1">
    <location>
        <begin position="222"/>
        <end position="245"/>
    </location>
</feature>
<feature type="compositionally biased region" description="Basic and acidic residues" evidence="1">
    <location>
        <begin position="33"/>
        <end position="42"/>
    </location>
</feature>
<organism evidence="2 3">
    <name type="scientific">Nocardia beijingensis</name>
    <dbReference type="NCBI Taxonomy" id="95162"/>
    <lineage>
        <taxon>Bacteria</taxon>
        <taxon>Bacillati</taxon>
        <taxon>Actinomycetota</taxon>
        <taxon>Actinomycetes</taxon>
        <taxon>Mycobacteriales</taxon>
        <taxon>Nocardiaceae</taxon>
        <taxon>Nocardia</taxon>
    </lineage>
</organism>
<sequence length="263" mass="29299">MSRFRDFLYLDDRTVESLLSGIEGGSFESIDEEWSHRGEMRSGSEPNEQSPCSSSQSTSQQKRRLMQNAEARFSRLWDAVKQDEDEGIVDSTTLGDDWSGAEEGQFCTFTGPLAVPPLISLLVASSDILNFGRLLERFNMLPSGVEDMTQLEMLTAAKEVLNEEFPAVLDFGNGSPRIIVLLETQWSRAKIDRYSGRAVIFGRISGKVDRGSSHPLLKLPGTASMQTMNRAQRRRADRAKSEAQSEMEIQGPALLVRALAVYQ</sequence>
<dbReference type="RefSeq" id="WP_396948643.1">
    <property type="nucleotide sequence ID" value="NZ_JBIRXV010000002.1"/>
</dbReference>
<dbReference type="Proteomes" id="UP001611450">
    <property type="component" value="Unassembled WGS sequence"/>
</dbReference>
<keyword evidence="3" id="KW-1185">Reference proteome</keyword>
<evidence type="ECO:0000313" key="3">
    <source>
        <dbReference type="Proteomes" id="UP001611450"/>
    </source>
</evidence>
<comment type="caution">
    <text evidence="2">The sequence shown here is derived from an EMBL/GenBank/DDBJ whole genome shotgun (WGS) entry which is preliminary data.</text>
</comment>
<accession>A0ABW7WE53</accession>
<protein>
    <submittedName>
        <fullName evidence="2">Uncharacterized protein</fullName>
    </submittedName>
</protein>
<dbReference type="InterPro" id="IPR045633">
    <property type="entry name" value="DUF6414"/>
</dbReference>
<proteinExistence type="predicted"/>
<dbReference type="EMBL" id="JBIRXV010000002">
    <property type="protein sequence ID" value="MFI2321242.1"/>
    <property type="molecule type" value="Genomic_DNA"/>
</dbReference>
<feature type="region of interest" description="Disordered" evidence="1">
    <location>
        <begin position="29"/>
        <end position="64"/>
    </location>
</feature>
<evidence type="ECO:0000256" key="1">
    <source>
        <dbReference type="SAM" id="MobiDB-lite"/>
    </source>
</evidence>
<gene>
    <name evidence="2" type="ORF">ACH47G_12185</name>
</gene>
<reference evidence="2 3" key="1">
    <citation type="submission" date="2024-10" db="EMBL/GenBank/DDBJ databases">
        <title>The Natural Products Discovery Center: Release of the First 8490 Sequenced Strains for Exploring Actinobacteria Biosynthetic Diversity.</title>
        <authorList>
            <person name="Kalkreuter E."/>
            <person name="Kautsar S.A."/>
            <person name="Yang D."/>
            <person name="Bader C.D."/>
            <person name="Teijaro C.N."/>
            <person name="Fluegel L."/>
            <person name="Davis C.M."/>
            <person name="Simpson J.R."/>
            <person name="Lauterbach L."/>
            <person name="Steele A.D."/>
            <person name="Gui C."/>
            <person name="Meng S."/>
            <person name="Li G."/>
            <person name="Viehrig K."/>
            <person name="Ye F."/>
            <person name="Su P."/>
            <person name="Kiefer A.F."/>
            <person name="Nichols A."/>
            <person name="Cepeda A.J."/>
            <person name="Yan W."/>
            <person name="Fan B."/>
            <person name="Jiang Y."/>
            <person name="Adhikari A."/>
            <person name="Zheng C.-J."/>
            <person name="Schuster L."/>
            <person name="Cowan T.M."/>
            <person name="Smanski M.J."/>
            <person name="Chevrette M.G."/>
            <person name="De Carvalho L.P.S."/>
            <person name="Shen B."/>
        </authorList>
    </citation>
    <scope>NUCLEOTIDE SEQUENCE [LARGE SCALE GENOMIC DNA]</scope>
    <source>
        <strain evidence="2 3">NPDC019626</strain>
    </source>
</reference>
<feature type="compositionally biased region" description="Low complexity" evidence="1">
    <location>
        <begin position="49"/>
        <end position="60"/>
    </location>
</feature>